<dbReference type="EnsemblMetazoa" id="CJA20395.1">
    <property type="protein sequence ID" value="CJA20395.1"/>
    <property type="gene ID" value="WBGene00175967"/>
</dbReference>
<dbReference type="GO" id="GO:0019901">
    <property type="term" value="F:protein kinase binding"/>
    <property type="evidence" value="ECO:0007669"/>
    <property type="project" value="EnsemblMetazoa"/>
</dbReference>
<evidence type="ECO:0000313" key="3">
    <source>
        <dbReference type="Proteomes" id="UP000005237"/>
    </source>
</evidence>
<dbReference type="Proteomes" id="UP000005237">
    <property type="component" value="Unassembled WGS sequence"/>
</dbReference>
<feature type="compositionally biased region" description="Polar residues" evidence="1">
    <location>
        <begin position="466"/>
        <end position="486"/>
    </location>
</feature>
<feature type="region of interest" description="Disordered" evidence="1">
    <location>
        <begin position="362"/>
        <end position="489"/>
    </location>
</feature>
<feature type="compositionally biased region" description="Polar residues" evidence="1">
    <location>
        <begin position="367"/>
        <end position="376"/>
    </location>
</feature>
<name>A0A8R1IC05_CAEJA</name>
<dbReference type="GO" id="GO:0000235">
    <property type="term" value="C:astral microtubule"/>
    <property type="evidence" value="ECO:0007669"/>
    <property type="project" value="EnsemblMetazoa"/>
</dbReference>
<organism evidence="2 3">
    <name type="scientific">Caenorhabditis japonica</name>
    <dbReference type="NCBI Taxonomy" id="281687"/>
    <lineage>
        <taxon>Eukaryota</taxon>
        <taxon>Metazoa</taxon>
        <taxon>Ecdysozoa</taxon>
        <taxon>Nematoda</taxon>
        <taxon>Chromadorea</taxon>
        <taxon>Rhabditida</taxon>
        <taxon>Rhabditina</taxon>
        <taxon>Rhabditomorpha</taxon>
        <taxon>Rhabditoidea</taxon>
        <taxon>Rhabditidae</taxon>
        <taxon>Peloderinae</taxon>
        <taxon>Caenorhabditis</taxon>
    </lineage>
</organism>
<accession>A0A8R1IC05</accession>
<evidence type="ECO:0000313" key="2">
    <source>
        <dbReference type="EnsemblMetazoa" id="CJA20395.1"/>
    </source>
</evidence>
<dbReference type="GO" id="GO:0030953">
    <property type="term" value="P:astral microtubule organization"/>
    <property type="evidence" value="ECO:0007669"/>
    <property type="project" value="EnsemblMetazoa"/>
</dbReference>
<feature type="compositionally biased region" description="Low complexity" evidence="1">
    <location>
        <begin position="208"/>
        <end position="217"/>
    </location>
</feature>
<reference evidence="3" key="1">
    <citation type="submission" date="2010-08" db="EMBL/GenBank/DDBJ databases">
        <authorList>
            <consortium name="Caenorhabditis japonica Sequencing Consortium"/>
            <person name="Wilson R.K."/>
        </authorList>
    </citation>
    <scope>NUCLEOTIDE SEQUENCE [LARGE SCALE GENOMIC DNA]</scope>
    <source>
        <strain evidence="3">DF5081</strain>
    </source>
</reference>
<proteinExistence type="predicted"/>
<dbReference type="AlphaFoldDB" id="A0A8R1IC05"/>
<feature type="region of interest" description="Disordered" evidence="1">
    <location>
        <begin position="65"/>
        <end position="131"/>
    </location>
</feature>
<dbReference type="GO" id="GO:0031616">
    <property type="term" value="C:spindle pole centrosome"/>
    <property type="evidence" value="ECO:0007669"/>
    <property type="project" value="EnsemblMetazoa"/>
</dbReference>
<dbReference type="GO" id="GO:0072687">
    <property type="term" value="C:meiotic spindle"/>
    <property type="evidence" value="ECO:0007669"/>
    <property type="project" value="EnsemblMetazoa"/>
</dbReference>
<reference evidence="2" key="2">
    <citation type="submission" date="2022-06" db="UniProtKB">
        <authorList>
            <consortium name="EnsemblMetazoa"/>
        </authorList>
    </citation>
    <scope>IDENTIFICATION</scope>
    <source>
        <strain evidence="2">DF5081</strain>
    </source>
</reference>
<feature type="compositionally biased region" description="Low complexity" evidence="1">
    <location>
        <begin position="239"/>
        <end position="255"/>
    </location>
</feature>
<feature type="region of interest" description="Disordered" evidence="1">
    <location>
        <begin position="147"/>
        <end position="343"/>
    </location>
</feature>
<feature type="compositionally biased region" description="Basic and acidic residues" evidence="1">
    <location>
        <begin position="154"/>
        <end position="178"/>
    </location>
</feature>
<dbReference type="GO" id="GO:0044877">
    <property type="term" value="F:protein-containing complex binding"/>
    <property type="evidence" value="ECO:0007669"/>
    <property type="project" value="EnsemblMetazoa"/>
</dbReference>
<keyword evidence="3" id="KW-1185">Reference proteome</keyword>
<protein>
    <submittedName>
        <fullName evidence="2">Uncharacterized protein</fullName>
    </submittedName>
</protein>
<dbReference type="GO" id="GO:0090307">
    <property type="term" value="P:mitotic spindle assembly"/>
    <property type="evidence" value="ECO:0007669"/>
    <property type="project" value="EnsemblMetazoa"/>
</dbReference>
<feature type="region of interest" description="Disordered" evidence="1">
    <location>
        <begin position="25"/>
        <end position="44"/>
    </location>
</feature>
<sequence>MSAKNQTVADFDENFFSSIAVPKTKDYSRLSSSPSRDQPCDSSYFEKHFPNIECDTPVKMRLPSANRESDDALPCPVMDNLLSSSSASENTTVSGEQRVSGETAPGVPTSVTQPTIAAPQREPLKIVPDVPASNTYGENQLIEGIEKLAMFAPKEPEERLSQRRRSEQKKKDDEEVKRRSINVDTAAANRRNIRSSSTQRSVSREPSSRAPSVARSRQNSVTRTVSVPIAPSSATGVVTRSMAARAADSTSSTASKPLVRRSVMPIKVAQKTPVAAAKDSSVLGGDRSRDRTRRTNTTGSTLSARRSALPGQKGAAGATTPVAPPRRSASANKTAASSATKVSAVRPIATANRSATLRLSAVKSTRPPVTQTNNKPENVRAPGAVPTAGSIRNRVPLRVNPATPTAGVRKAAVPTSGQRQQIRPPTVSTRSQSVERGKAPISAAGTPRQSNTKVSREDLFARLATPKSSATPSRTSHEGPTSNIRNSAVRAVPSYVHSFTKNGAIVRHGERTSDTRTHAH</sequence>
<feature type="compositionally biased region" description="Low complexity" evidence="1">
    <location>
        <begin position="328"/>
        <end position="343"/>
    </location>
</feature>
<evidence type="ECO:0000256" key="1">
    <source>
        <dbReference type="SAM" id="MobiDB-lite"/>
    </source>
</evidence>
<feature type="compositionally biased region" description="Polar residues" evidence="1">
    <location>
        <begin position="415"/>
        <end position="432"/>
    </location>
</feature>